<evidence type="ECO:0000313" key="2">
    <source>
        <dbReference type="Proteomes" id="UP000826656"/>
    </source>
</evidence>
<comment type="caution">
    <text evidence="1">The sequence shown here is derived from an EMBL/GenBank/DDBJ whole genome shotgun (WGS) entry which is preliminary data.</text>
</comment>
<keyword evidence="2" id="KW-1185">Reference proteome</keyword>
<proteinExistence type="predicted"/>
<dbReference type="EMBL" id="JAIVGD010000026">
    <property type="protein sequence ID" value="KAH0740709.1"/>
    <property type="molecule type" value="Genomic_DNA"/>
</dbReference>
<evidence type="ECO:0000313" key="1">
    <source>
        <dbReference type="EMBL" id="KAH0740709.1"/>
    </source>
</evidence>
<protein>
    <submittedName>
        <fullName evidence="1">Uncharacterized protein</fullName>
    </submittedName>
</protein>
<reference evidence="1 2" key="1">
    <citation type="journal article" date="2021" name="bioRxiv">
        <title>Chromosome-scale and haplotype-resolved genome assembly of a tetraploid potato cultivar.</title>
        <authorList>
            <person name="Sun H."/>
            <person name="Jiao W.-B."/>
            <person name="Krause K."/>
            <person name="Campoy J.A."/>
            <person name="Goel M."/>
            <person name="Folz-Donahue K."/>
            <person name="Kukat C."/>
            <person name="Huettel B."/>
            <person name="Schneeberger K."/>
        </authorList>
    </citation>
    <scope>NUCLEOTIDE SEQUENCE [LARGE SCALE GENOMIC DNA]</scope>
    <source>
        <strain evidence="1">SolTubOtavaFocal</strain>
        <tissue evidence="1">Leaves</tissue>
    </source>
</reference>
<name>A0ABQ7U190_SOLTU</name>
<organism evidence="1 2">
    <name type="scientific">Solanum tuberosum</name>
    <name type="common">Potato</name>
    <dbReference type="NCBI Taxonomy" id="4113"/>
    <lineage>
        <taxon>Eukaryota</taxon>
        <taxon>Viridiplantae</taxon>
        <taxon>Streptophyta</taxon>
        <taxon>Embryophyta</taxon>
        <taxon>Tracheophyta</taxon>
        <taxon>Spermatophyta</taxon>
        <taxon>Magnoliopsida</taxon>
        <taxon>eudicotyledons</taxon>
        <taxon>Gunneridae</taxon>
        <taxon>Pentapetalae</taxon>
        <taxon>asterids</taxon>
        <taxon>lamiids</taxon>
        <taxon>Solanales</taxon>
        <taxon>Solanaceae</taxon>
        <taxon>Solanoideae</taxon>
        <taxon>Solaneae</taxon>
        <taxon>Solanum</taxon>
    </lineage>
</organism>
<accession>A0ABQ7U190</accession>
<dbReference type="Proteomes" id="UP000826656">
    <property type="component" value="Unassembled WGS sequence"/>
</dbReference>
<gene>
    <name evidence="1" type="ORF">KY290_033752</name>
</gene>
<sequence length="117" mass="12792">MPVLHVTLARILNFMDCMSLAGTIPRTSVEPHVRDEAQTSALEGAYEDDGEVYQIGSSQVHRCADEDVNEFLVSCEERLHNLGLIESHGIDFSAYKLEGPAKHSGGHISIADHPGHL</sequence>